<dbReference type="Pfam" id="PF13202">
    <property type="entry name" value="EF-hand_5"/>
    <property type="match status" value="2"/>
</dbReference>
<dbReference type="SMART" id="SM00054">
    <property type="entry name" value="EFh"/>
    <property type="match status" value="2"/>
</dbReference>
<evidence type="ECO:0000256" key="2">
    <source>
        <dbReference type="ARBA" id="ARBA00022737"/>
    </source>
</evidence>
<evidence type="ECO:0000256" key="1">
    <source>
        <dbReference type="ARBA" id="ARBA00022723"/>
    </source>
</evidence>
<keyword evidence="7" id="KW-1185">Reference proteome</keyword>
<dbReference type="InterPro" id="IPR011992">
    <property type="entry name" value="EF-hand-dom_pair"/>
</dbReference>
<sequence>MRAYFFIFTVLLIAGTEATPFRLIRRRIIRAADINSAPPQGQSPGQQQPGQPPQPQNGAPPQPGQQPPGQPPQPQNGTTPRPGIGQSTQPTGSSQPTGSNPPNGLPPNGMPPNGQPSTAGPSQSSNTQPSMPMNGQTSSSPQPQTPTTPNGPSPPTNGNNPSGQPSPPAGQASSSGPTNFAEQAMKADFEKTDTNHNGGISKEELKASMDAHLKELSAKMSSMVDEHFPSFDTNKNNELDIKETMASEQTFSESFMEVILEEDANVTIDLPKSFNEADTNKNGGVTFDELKNYIRNLFKDKKPIDSQVESQLNSLEINFNQADTDHTHELSLKEVEAKPQGEQLVKGIIGMMKKSAEKPAN</sequence>
<keyword evidence="3" id="KW-0106">Calcium</keyword>
<dbReference type="AlphaFoldDB" id="A0A914XPF5"/>
<organism evidence="7 8">
    <name type="scientific">Plectus sambesii</name>
    <dbReference type="NCBI Taxonomy" id="2011161"/>
    <lineage>
        <taxon>Eukaryota</taxon>
        <taxon>Metazoa</taxon>
        <taxon>Ecdysozoa</taxon>
        <taxon>Nematoda</taxon>
        <taxon>Chromadorea</taxon>
        <taxon>Plectida</taxon>
        <taxon>Plectina</taxon>
        <taxon>Plectoidea</taxon>
        <taxon>Plectidae</taxon>
        <taxon>Plectus</taxon>
    </lineage>
</organism>
<evidence type="ECO:0000313" key="8">
    <source>
        <dbReference type="WBParaSite" id="PSAMB.scaffold952size38218.g9861.t1"/>
    </source>
</evidence>
<dbReference type="InterPro" id="IPR018247">
    <property type="entry name" value="EF_Hand_1_Ca_BS"/>
</dbReference>
<evidence type="ECO:0000313" key="7">
    <source>
        <dbReference type="Proteomes" id="UP000887566"/>
    </source>
</evidence>
<feature type="compositionally biased region" description="Basic and acidic residues" evidence="4">
    <location>
        <begin position="185"/>
        <end position="194"/>
    </location>
</feature>
<keyword evidence="1" id="KW-0479">Metal-binding</keyword>
<keyword evidence="2" id="KW-0677">Repeat</keyword>
<dbReference type="WBParaSite" id="PSAMB.scaffold952size38218.g9861.t1">
    <property type="protein sequence ID" value="PSAMB.scaffold952size38218.g9861.t1"/>
    <property type="gene ID" value="PSAMB.scaffold952size38218.g9861"/>
</dbReference>
<dbReference type="PANTHER" id="PTHR10827">
    <property type="entry name" value="RETICULOCALBIN"/>
    <property type="match status" value="1"/>
</dbReference>
<accession>A0A914XPF5</accession>
<feature type="compositionally biased region" description="Pro residues" evidence="4">
    <location>
        <begin position="50"/>
        <end position="74"/>
    </location>
</feature>
<protein>
    <submittedName>
        <fullName evidence="8">EF-hand domain-containing protein</fullName>
    </submittedName>
</protein>
<feature type="domain" description="EF-hand" evidence="6">
    <location>
        <begin position="265"/>
        <end position="300"/>
    </location>
</feature>
<dbReference type="Gene3D" id="1.10.238.10">
    <property type="entry name" value="EF-hand"/>
    <property type="match status" value="2"/>
</dbReference>
<dbReference type="GO" id="GO:0005509">
    <property type="term" value="F:calcium ion binding"/>
    <property type="evidence" value="ECO:0007669"/>
    <property type="project" value="InterPro"/>
</dbReference>
<feature type="compositionally biased region" description="Low complexity" evidence="4">
    <location>
        <begin position="36"/>
        <end position="49"/>
    </location>
</feature>
<feature type="compositionally biased region" description="Pro residues" evidence="4">
    <location>
        <begin position="143"/>
        <end position="155"/>
    </location>
</feature>
<feature type="domain" description="EF-hand" evidence="6">
    <location>
        <begin position="180"/>
        <end position="215"/>
    </location>
</feature>
<feature type="compositionally biased region" description="Polar residues" evidence="4">
    <location>
        <begin position="117"/>
        <end position="133"/>
    </location>
</feature>
<feature type="compositionally biased region" description="Pro residues" evidence="4">
    <location>
        <begin position="103"/>
        <end position="114"/>
    </location>
</feature>
<feature type="region of interest" description="Disordered" evidence="4">
    <location>
        <begin position="35"/>
        <end position="204"/>
    </location>
</feature>
<dbReference type="SUPFAM" id="SSF47473">
    <property type="entry name" value="EF-hand"/>
    <property type="match status" value="1"/>
</dbReference>
<dbReference type="InterPro" id="IPR002048">
    <property type="entry name" value="EF_hand_dom"/>
</dbReference>
<feature type="signal peptide" evidence="5">
    <location>
        <begin position="1"/>
        <end position="18"/>
    </location>
</feature>
<evidence type="ECO:0000256" key="3">
    <source>
        <dbReference type="ARBA" id="ARBA00022837"/>
    </source>
</evidence>
<dbReference type="Proteomes" id="UP000887566">
    <property type="component" value="Unplaced"/>
</dbReference>
<name>A0A914XPF5_9BILA</name>
<reference evidence="8" key="1">
    <citation type="submission" date="2022-11" db="UniProtKB">
        <authorList>
            <consortium name="WormBaseParasite"/>
        </authorList>
    </citation>
    <scope>IDENTIFICATION</scope>
</reference>
<evidence type="ECO:0000256" key="5">
    <source>
        <dbReference type="SAM" id="SignalP"/>
    </source>
</evidence>
<dbReference type="PANTHER" id="PTHR10827:SF98">
    <property type="entry name" value="45 KDA CALCIUM-BINDING PROTEIN"/>
    <property type="match status" value="1"/>
</dbReference>
<proteinExistence type="predicted"/>
<keyword evidence="5" id="KW-0732">Signal</keyword>
<evidence type="ECO:0000256" key="4">
    <source>
        <dbReference type="SAM" id="MobiDB-lite"/>
    </source>
</evidence>
<dbReference type="PROSITE" id="PS50222">
    <property type="entry name" value="EF_HAND_2"/>
    <property type="match status" value="2"/>
</dbReference>
<feature type="chain" id="PRO_5037009917" evidence="5">
    <location>
        <begin position="19"/>
        <end position="361"/>
    </location>
</feature>
<feature type="compositionally biased region" description="Polar residues" evidence="4">
    <location>
        <begin position="85"/>
        <end position="95"/>
    </location>
</feature>
<dbReference type="PROSITE" id="PS00018">
    <property type="entry name" value="EF_HAND_1"/>
    <property type="match status" value="1"/>
</dbReference>
<evidence type="ECO:0000259" key="6">
    <source>
        <dbReference type="PROSITE" id="PS50222"/>
    </source>
</evidence>
<feature type="compositionally biased region" description="Low complexity" evidence="4">
    <location>
        <begin position="156"/>
        <end position="178"/>
    </location>
</feature>